<gene>
    <name evidence="2" type="ORF">BST83_07330</name>
</gene>
<dbReference type="OrthoDB" id="118896at2"/>
<dbReference type="Gene3D" id="3.30.160.670">
    <property type="match status" value="1"/>
</dbReference>
<evidence type="ECO:0000313" key="2">
    <source>
        <dbReference type="EMBL" id="PQB06985.1"/>
    </source>
</evidence>
<reference evidence="2 3" key="1">
    <citation type="submission" date="2016-11" db="EMBL/GenBank/DDBJ databases">
        <title>Trade-off between light-utilization and light-protection in marine flavobacteria.</title>
        <authorList>
            <person name="Kumagai Y."/>
        </authorList>
    </citation>
    <scope>NUCLEOTIDE SEQUENCE [LARGE SCALE GENOMIC DNA]</scope>
    <source>
        <strain evidence="2 3">ATCC 700397</strain>
    </source>
</reference>
<dbReference type="PROSITE" id="PS51257">
    <property type="entry name" value="PROKAR_LIPOPROTEIN"/>
    <property type="match status" value="1"/>
</dbReference>
<keyword evidence="3" id="KW-1185">Reference proteome</keyword>
<protein>
    <recommendedName>
        <fullName evidence="1">DUF4136 domain-containing protein</fullName>
    </recommendedName>
</protein>
<dbReference type="EMBL" id="MQUA01000013">
    <property type="protein sequence ID" value="PQB06985.1"/>
    <property type="molecule type" value="Genomic_DNA"/>
</dbReference>
<comment type="caution">
    <text evidence="2">The sequence shown here is derived from an EMBL/GenBank/DDBJ whole genome shotgun (WGS) entry which is preliminary data.</text>
</comment>
<sequence length="197" mass="22279">MNLKHLFFSVITLSLIACGPKVNTTKTTGKDLGTYKTFAYLPNSNFEDLDKGYGNNNIGTTVIETVNTNMQQLGYTLDRTKPDLLVLLSTSTDLDTNVTKEPVYATYPNYYGSSYGVSPYYQNYYYNGYSDYNRLIGYDTDVNTYKEGTLRLSLVDSETKNIVWKGTASNSIYKSENESKAIAKFVDDMFAKFPKNR</sequence>
<name>A0A2S7KWG2_9FLAO</name>
<dbReference type="InterPro" id="IPR025411">
    <property type="entry name" value="DUF4136"/>
</dbReference>
<dbReference type="AlphaFoldDB" id="A0A2S7KWG2"/>
<dbReference type="RefSeq" id="WP_104809223.1">
    <property type="nucleotide sequence ID" value="NZ_MQUA01000013.1"/>
</dbReference>
<feature type="domain" description="DUF4136" evidence="1">
    <location>
        <begin position="23"/>
        <end position="194"/>
    </location>
</feature>
<accession>A0A2S7KWG2</accession>
<dbReference type="Pfam" id="PF13590">
    <property type="entry name" value="DUF4136"/>
    <property type="match status" value="1"/>
</dbReference>
<evidence type="ECO:0000259" key="1">
    <source>
        <dbReference type="Pfam" id="PF13590"/>
    </source>
</evidence>
<dbReference type="Proteomes" id="UP000239522">
    <property type="component" value="Unassembled WGS sequence"/>
</dbReference>
<proteinExistence type="predicted"/>
<evidence type="ECO:0000313" key="3">
    <source>
        <dbReference type="Proteomes" id="UP000239522"/>
    </source>
</evidence>
<organism evidence="2 3">
    <name type="scientific">Polaribacter filamentus</name>
    <dbReference type="NCBI Taxonomy" id="53483"/>
    <lineage>
        <taxon>Bacteria</taxon>
        <taxon>Pseudomonadati</taxon>
        <taxon>Bacteroidota</taxon>
        <taxon>Flavobacteriia</taxon>
        <taxon>Flavobacteriales</taxon>
        <taxon>Flavobacteriaceae</taxon>
    </lineage>
</organism>